<dbReference type="EMBL" id="DS268480">
    <property type="protein sequence ID" value="EFP09932.1"/>
    <property type="molecule type" value="Genomic_DNA"/>
</dbReference>
<dbReference type="AlphaFoldDB" id="E3MUU0"/>
<accession>E3MUU0</accession>
<name>E3MUU0_CAERE</name>
<protein>
    <submittedName>
        <fullName evidence="1">Uncharacterized protein</fullName>
    </submittedName>
</protein>
<dbReference type="InterPro" id="IPR021942">
    <property type="entry name" value="DUF3557"/>
</dbReference>
<dbReference type="OrthoDB" id="5880734at2759"/>
<dbReference type="PANTHER" id="PTHR31379:SF1">
    <property type="entry name" value="F-BOX C PROTEIN-RELATED"/>
    <property type="match status" value="1"/>
</dbReference>
<dbReference type="Pfam" id="PF12078">
    <property type="entry name" value="DUF3557"/>
    <property type="match status" value="1"/>
</dbReference>
<dbReference type="HOGENOM" id="CLU_042576_0_1_1"/>
<dbReference type="PANTHER" id="PTHR31379">
    <property type="entry name" value="F-BOX C PROTEIN-RELATED-RELATED"/>
    <property type="match status" value="1"/>
</dbReference>
<organism evidence="2">
    <name type="scientific">Caenorhabditis remanei</name>
    <name type="common">Caenorhabditis vulgaris</name>
    <dbReference type="NCBI Taxonomy" id="31234"/>
    <lineage>
        <taxon>Eukaryota</taxon>
        <taxon>Metazoa</taxon>
        <taxon>Ecdysozoa</taxon>
        <taxon>Nematoda</taxon>
        <taxon>Chromadorea</taxon>
        <taxon>Rhabditida</taxon>
        <taxon>Rhabditina</taxon>
        <taxon>Rhabditomorpha</taxon>
        <taxon>Rhabditoidea</taxon>
        <taxon>Rhabditidae</taxon>
        <taxon>Peloderinae</taxon>
        <taxon>Caenorhabditis</taxon>
    </lineage>
</organism>
<dbReference type="OMA" id="ICEAITP"/>
<evidence type="ECO:0000313" key="2">
    <source>
        <dbReference type="Proteomes" id="UP000008281"/>
    </source>
</evidence>
<keyword evidence="2" id="KW-1185">Reference proteome</keyword>
<proteinExistence type="predicted"/>
<evidence type="ECO:0000313" key="1">
    <source>
        <dbReference type="EMBL" id="EFP09932.1"/>
    </source>
</evidence>
<dbReference type="FunCoup" id="E3MUU0">
    <property type="interactions" value="1258"/>
</dbReference>
<gene>
    <name evidence="1" type="ORF">CRE_21339</name>
</gene>
<dbReference type="InParanoid" id="E3MUU0"/>
<dbReference type="Proteomes" id="UP000008281">
    <property type="component" value="Unassembled WGS sequence"/>
</dbReference>
<sequence>MNHKPLQYESLKAVLLYMDANVRYSSEIFKVLFQFLYSTFRFRISHRLPSIRSIEKIVPLKIRYLNLDEFRTIVNALIYRFGVYREYNSGEEVPKLIQDDNDEGGVQHDLDRYGFQISPNHSVLNPGDVLLGNLTDDVQFDTLRRERALEAEINRYEKAIFLLNNPEEVEDPPEEYVDDDAAIEAYELAEAMKRPVESLKTDLDYSRTDFLPFECRRYNREPPYTCYIQLTVHSPSGKQIHRLPYRMKLYEAVKRFNTLLFGGRRSTLAVMRFQLDTSSTVLRLPVGFQVKMKYLSSIFGLTGPYDGVISMIDPACVALAEIQIHVYREKDLEYHFIRSAKKLIIQHTSRRREMIAALINLPNHLISLVISDPEFTAENYFELVQNWRNNDRPVGSCFSIGIQQEVEPVNALFQMMTERWEETKRNDRYASIPTRNGNILEVLYEPKEEPRSRGQWEFAYHDEWIFRARIIEME</sequence>
<reference evidence="1" key="1">
    <citation type="submission" date="2007-07" db="EMBL/GenBank/DDBJ databases">
        <title>PCAP assembly of the Caenorhabditis remanei genome.</title>
        <authorList>
            <consortium name="The Caenorhabditis remanei Sequencing Consortium"/>
            <person name="Wilson R.K."/>
        </authorList>
    </citation>
    <scope>NUCLEOTIDE SEQUENCE [LARGE SCALE GENOMIC DNA]</scope>
    <source>
        <strain evidence="1">PB4641</strain>
    </source>
</reference>